<proteinExistence type="predicted"/>
<dbReference type="AlphaFoldDB" id="A0AAV5STN2"/>
<dbReference type="EMBL" id="BTSX01000002">
    <property type="protein sequence ID" value="GMS83544.1"/>
    <property type="molecule type" value="Genomic_DNA"/>
</dbReference>
<sequence length="144" mass="16675">MSVEERFQIAGGIQTSHKELSRLLKKVARLSMDEFENLEDEDIEYFGGVNEFVFHRLYIRTARKIVERKKAEIKNKTKAQKMLDYAAEEAVALYLRGQGMKPDEAKADLIRDLGLTEKDLKSKSELLSQSWILNVIYYCSTGFF</sequence>
<keyword evidence="2" id="KW-1185">Reference proteome</keyword>
<accession>A0AAV5STN2</accession>
<name>A0AAV5STN2_9BILA</name>
<organism evidence="1 2">
    <name type="scientific">Pristionchus entomophagus</name>
    <dbReference type="NCBI Taxonomy" id="358040"/>
    <lineage>
        <taxon>Eukaryota</taxon>
        <taxon>Metazoa</taxon>
        <taxon>Ecdysozoa</taxon>
        <taxon>Nematoda</taxon>
        <taxon>Chromadorea</taxon>
        <taxon>Rhabditida</taxon>
        <taxon>Rhabditina</taxon>
        <taxon>Diplogasteromorpha</taxon>
        <taxon>Diplogasteroidea</taxon>
        <taxon>Neodiplogasteridae</taxon>
        <taxon>Pristionchus</taxon>
    </lineage>
</organism>
<protein>
    <submittedName>
        <fullName evidence="1">Uncharacterized protein</fullName>
    </submittedName>
</protein>
<reference evidence="1" key="1">
    <citation type="submission" date="2023-10" db="EMBL/GenBank/DDBJ databases">
        <title>Genome assembly of Pristionchus species.</title>
        <authorList>
            <person name="Yoshida K."/>
            <person name="Sommer R.J."/>
        </authorList>
    </citation>
    <scope>NUCLEOTIDE SEQUENCE</scope>
    <source>
        <strain evidence="1">RS0144</strain>
    </source>
</reference>
<evidence type="ECO:0000313" key="2">
    <source>
        <dbReference type="Proteomes" id="UP001432027"/>
    </source>
</evidence>
<comment type="caution">
    <text evidence="1">The sequence shown here is derived from an EMBL/GenBank/DDBJ whole genome shotgun (WGS) entry which is preliminary data.</text>
</comment>
<feature type="non-terminal residue" evidence="1">
    <location>
        <position position="144"/>
    </location>
</feature>
<dbReference type="Proteomes" id="UP001432027">
    <property type="component" value="Unassembled WGS sequence"/>
</dbReference>
<gene>
    <name evidence="1" type="ORF">PENTCL1PPCAC_5719</name>
</gene>
<evidence type="ECO:0000313" key="1">
    <source>
        <dbReference type="EMBL" id="GMS83544.1"/>
    </source>
</evidence>